<proteinExistence type="inferred from homology"/>
<evidence type="ECO:0000259" key="7">
    <source>
        <dbReference type="Pfam" id="PF02384"/>
    </source>
</evidence>
<evidence type="ECO:0000256" key="2">
    <source>
        <dbReference type="ARBA" id="ARBA00011900"/>
    </source>
</evidence>
<protein>
    <recommendedName>
        <fullName evidence="2">site-specific DNA-methyltransferase (adenine-specific)</fullName>
        <ecNumber evidence="2">2.1.1.72</ecNumber>
    </recommendedName>
</protein>
<dbReference type="PRINTS" id="PR00507">
    <property type="entry name" value="N12N6MTFRASE"/>
</dbReference>
<dbReference type="GO" id="GO:0009007">
    <property type="term" value="F:site-specific DNA-methyltransferase (adenine-specific) activity"/>
    <property type="evidence" value="ECO:0007669"/>
    <property type="project" value="UniProtKB-EC"/>
</dbReference>
<dbReference type="InterPro" id="IPR002052">
    <property type="entry name" value="DNA_methylase_N6_adenine_CS"/>
</dbReference>
<dbReference type="PANTHER" id="PTHR33841:SF1">
    <property type="entry name" value="DNA METHYLTRANSFERASE A"/>
    <property type="match status" value="1"/>
</dbReference>
<gene>
    <name evidence="8" type="ORF">GCM10007989_38580</name>
</gene>
<dbReference type="EMBL" id="BMZE01000006">
    <property type="protein sequence ID" value="GHA39095.1"/>
    <property type="molecule type" value="Genomic_DNA"/>
</dbReference>
<evidence type="ECO:0000256" key="1">
    <source>
        <dbReference type="ARBA" id="ARBA00006594"/>
    </source>
</evidence>
<dbReference type="Gene3D" id="3.40.50.150">
    <property type="entry name" value="Vaccinia Virus protein VP39"/>
    <property type="match status" value="1"/>
</dbReference>
<dbReference type="PROSITE" id="PS00092">
    <property type="entry name" value="N6_MTASE"/>
    <property type="match status" value="1"/>
</dbReference>
<reference evidence="8" key="1">
    <citation type="journal article" date="2014" name="Int. J. Syst. Evol. Microbiol.">
        <title>Complete genome sequence of Corynebacterium casei LMG S-19264T (=DSM 44701T), isolated from a smear-ripened cheese.</title>
        <authorList>
            <consortium name="US DOE Joint Genome Institute (JGI-PGF)"/>
            <person name="Walter F."/>
            <person name="Albersmeier A."/>
            <person name="Kalinowski J."/>
            <person name="Ruckert C."/>
        </authorList>
    </citation>
    <scope>NUCLEOTIDE SEQUENCE</scope>
    <source>
        <strain evidence="8">KCTC 32437</strain>
    </source>
</reference>
<dbReference type="Pfam" id="PF02384">
    <property type="entry name" value="N6_Mtase"/>
    <property type="match status" value="1"/>
</dbReference>
<dbReference type="InterPro" id="IPR029063">
    <property type="entry name" value="SAM-dependent_MTases_sf"/>
</dbReference>
<comment type="catalytic activity">
    <reaction evidence="6">
        <text>a 2'-deoxyadenosine in DNA + S-adenosyl-L-methionine = an N(6)-methyl-2'-deoxyadenosine in DNA + S-adenosyl-L-homocysteine + H(+)</text>
        <dbReference type="Rhea" id="RHEA:15197"/>
        <dbReference type="Rhea" id="RHEA-COMP:12418"/>
        <dbReference type="Rhea" id="RHEA-COMP:12419"/>
        <dbReference type="ChEBI" id="CHEBI:15378"/>
        <dbReference type="ChEBI" id="CHEBI:57856"/>
        <dbReference type="ChEBI" id="CHEBI:59789"/>
        <dbReference type="ChEBI" id="CHEBI:90615"/>
        <dbReference type="ChEBI" id="CHEBI:90616"/>
        <dbReference type="EC" id="2.1.1.72"/>
    </reaction>
</comment>
<keyword evidence="3" id="KW-0489">Methyltransferase</keyword>
<dbReference type="SUPFAM" id="SSF53335">
    <property type="entry name" value="S-adenosyl-L-methionine-dependent methyltransferases"/>
    <property type="match status" value="1"/>
</dbReference>
<name>A0A918SFQ3_9HYPH</name>
<evidence type="ECO:0000313" key="8">
    <source>
        <dbReference type="EMBL" id="GHA39095.1"/>
    </source>
</evidence>
<evidence type="ECO:0000256" key="6">
    <source>
        <dbReference type="ARBA" id="ARBA00047942"/>
    </source>
</evidence>
<dbReference type="InterPro" id="IPR003356">
    <property type="entry name" value="DNA_methylase_A-5"/>
</dbReference>
<dbReference type="InterPro" id="IPR050953">
    <property type="entry name" value="N4_N6_ade-DNA_methylase"/>
</dbReference>
<sequence length="1010" mass="112165">MTGSVKVDLVETLRQFGADEAALRSLDIDQPALLPYATLLSARKSGDADLQAVGGVYEWQGTPLVFLVPADRLGEDEARLQRIRRLLAMRGDAPYLGVVGAGRLDIYHIGLDDCRPAEARVHVGVAAGQEIATLAHLANARPGLPAGNRQWISQVVLKLLGGSIDTLKTVCGVDDDDAISLVGRALFTRFLGDRHLLGSLGVDIRTAAGLFDDAARAAKTSEWLDATFNGDFLPTSPGIWERLPQDAFRVLGDILRRAPGGQLLLGWEDRWDNLDFAHIPVGVLSQAYEHYLHRHAPDRQRREGGFYTPRPIADLMVRGGLSAVARTTPAHKARILDPAAGAGVFLITAFRQLVAEAWRASGRRPDTHELRRILYDQVTGFDINEAALRFAALGLYLMSIELDAHPEPVRKLKFENLRGRVLLKMSGDGQERSSGSLGPAVGDEHVGKYDLVVGNPPWATSTRLPRWQEVQAIIHRIAAERLPAGHPPPPIPNEVLDLPFVWRAMEWAKPLGQIAFALHARLLFQQGDGMQSARRALFAALDVTGLVNGVELRQTRVWPEISAPFCILYARNQTPPQGAGFRLVSPRLEGALNQSGCMRIDATNAELITNQEIVDTPEIFKLLFKGTRADVQVYERLRAHVPERLGEYWRRLFGVEAGRARFTGNGYQKLRNSSRIRTRGDGLPGVAADYLHGRREITLASMTNIMVDEEALPFFSEARIHDRRAETLFDGPLVVVQKAPPASLGRIRTAVVQSGAVFNTSLYGYSSRAHDNGLLVRYLSLVIGSKIALWQVLITSGEFGFERDTIEKATIDRLFIPTVESLSGDDRREVYRLFQLVQDDARDAWEEVDRWCASIYHLRERDLQVVTDTLQFNLPFAGNRRLAQAPAGNEAVSQFCGVLEAELSLWGQRLGRFIEARPTTKLDASPWRGIRITSSVTRPKQRAVQHIDWAKFLPLADHFAATVVILEEADDCLWLGLLDQARYWSESQARLVAQRLVWEHMDVLKGRASA</sequence>
<reference evidence="8" key="2">
    <citation type="submission" date="2020-09" db="EMBL/GenBank/DDBJ databases">
        <authorList>
            <person name="Sun Q."/>
            <person name="Kim S."/>
        </authorList>
    </citation>
    <scope>NUCLEOTIDE SEQUENCE</scope>
    <source>
        <strain evidence="8">KCTC 32437</strain>
    </source>
</reference>
<dbReference type="EC" id="2.1.1.72" evidence="2"/>
<evidence type="ECO:0000256" key="5">
    <source>
        <dbReference type="ARBA" id="ARBA00022747"/>
    </source>
</evidence>
<comment type="similarity">
    <text evidence="1">Belongs to the N(4)/N(6)-methyltransferase family.</text>
</comment>
<dbReference type="Proteomes" id="UP000646579">
    <property type="component" value="Unassembled WGS sequence"/>
</dbReference>
<keyword evidence="5" id="KW-0680">Restriction system</keyword>
<evidence type="ECO:0000313" key="9">
    <source>
        <dbReference type="Proteomes" id="UP000646579"/>
    </source>
</evidence>
<dbReference type="RefSeq" id="WP_189427437.1">
    <property type="nucleotide sequence ID" value="NZ_BMZE01000006.1"/>
</dbReference>
<organism evidence="8 9">
    <name type="scientific">Devosia pacifica</name>
    <dbReference type="NCBI Taxonomy" id="1335967"/>
    <lineage>
        <taxon>Bacteria</taxon>
        <taxon>Pseudomonadati</taxon>
        <taxon>Pseudomonadota</taxon>
        <taxon>Alphaproteobacteria</taxon>
        <taxon>Hyphomicrobiales</taxon>
        <taxon>Devosiaceae</taxon>
        <taxon>Devosia</taxon>
    </lineage>
</organism>
<accession>A0A918SFQ3</accession>
<evidence type="ECO:0000256" key="4">
    <source>
        <dbReference type="ARBA" id="ARBA00022679"/>
    </source>
</evidence>
<dbReference type="GO" id="GO:0008170">
    <property type="term" value="F:N-methyltransferase activity"/>
    <property type="evidence" value="ECO:0007669"/>
    <property type="project" value="InterPro"/>
</dbReference>
<comment type="caution">
    <text evidence="8">The sequence shown here is derived from an EMBL/GenBank/DDBJ whole genome shotgun (WGS) entry which is preliminary data.</text>
</comment>
<keyword evidence="4" id="KW-0808">Transferase</keyword>
<dbReference type="GO" id="GO:0032259">
    <property type="term" value="P:methylation"/>
    <property type="evidence" value="ECO:0007669"/>
    <property type="project" value="UniProtKB-KW"/>
</dbReference>
<keyword evidence="9" id="KW-1185">Reference proteome</keyword>
<dbReference type="PANTHER" id="PTHR33841">
    <property type="entry name" value="DNA METHYLTRANSFERASE YEEA-RELATED"/>
    <property type="match status" value="1"/>
</dbReference>
<dbReference type="GO" id="GO:0003677">
    <property type="term" value="F:DNA binding"/>
    <property type="evidence" value="ECO:0007669"/>
    <property type="project" value="InterPro"/>
</dbReference>
<feature type="domain" description="DNA methylase adenine-specific" evidence="7">
    <location>
        <begin position="283"/>
        <end position="548"/>
    </location>
</feature>
<dbReference type="GO" id="GO:0009307">
    <property type="term" value="P:DNA restriction-modification system"/>
    <property type="evidence" value="ECO:0007669"/>
    <property type="project" value="UniProtKB-KW"/>
</dbReference>
<evidence type="ECO:0000256" key="3">
    <source>
        <dbReference type="ARBA" id="ARBA00022603"/>
    </source>
</evidence>
<dbReference type="AlphaFoldDB" id="A0A918SFQ3"/>